<keyword evidence="1" id="KW-0547">Nucleotide-binding</keyword>
<dbReference type="AlphaFoldDB" id="A0A917ZWF1"/>
<accession>A0A917ZWF1</accession>
<dbReference type="GO" id="GO:0006355">
    <property type="term" value="P:regulation of DNA-templated transcription"/>
    <property type="evidence" value="ECO:0007669"/>
    <property type="project" value="InterPro"/>
</dbReference>
<dbReference type="GO" id="GO:0003677">
    <property type="term" value="F:DNA binding"/>
    <property type="evidence" value="ECO:0007669"/>
    <property type="project" value="InterPro"/>
</dbReference>
<feature type="region of interest" description="Disordered" evidence="3">
    <location>
        <begin position="929"/>
        <end position="963"/>
    </location>
</feature>
<protein>
    <recommendedName>
        <fullName evidence="4">HTH luxR-type domain-containing protein</fullName>
    </recommendedName>
</protein>
<dbReference type="GO" id="GO:0005737">
    <property type="term" value="C:cytoplasm"/>
    <property type="evidence" value="ECO:0007669"/>
    <property type="project" value="TreeGrafter"/>
</dbReference>
<dbReference type="Gene3D" id="3.40.50.300">
    <property type="entry name" value="P-loop containing nucleotide triphosphate hydrolases"/>
    <property type="match status" value="1"/>
</dbReference>
<organism evidence="5 6">
    <name type="scientific">Wenjunlia tyrosinilytica</name>
    <dbReference type="NCBI Taxonomy" id="1544741"/>
    <lineage>
        <taxon>Bacteria</taxon>
        <taxon>Bacillati</taxon>
        <taxon>Actinomycetota</taxon>
        <taxon>Actinomycetes</taxon>
        <taxon>Kitasatosporales</taxon>
        <taxon>Streptomycetaceae</taxon>
        <taxon>Wenjunlia</taxon>
    </lineage>
</organism>
<evidence type="ECO:0000313" key="5">
    <source>
        <dbReference type="EMBL" id="GGO97785.1"/>
    </source>
</evidence>
<dbReference type="PANTHER" id="PTHR16305:SF35">
    <property type="entry name" value="TRANSCRIPTIONAL ACTIVATOR DOMAIN"/>
    <property type="match status" value="1"/>
</dbReference>
<feature type="domain" description="HTH luxR-type" evidence="4">
    <location>
        <begin position="863"/>
        <end position="928"/>
    </location>
</feature>
<evidence type="ECO:0000313" key="6">
    <source>
        <dbReference type="Proteomes" id="UP000641932"/>
    </source>
</evidence>
<dbReference type="SMART" id="SM00382">
    <property type="entry name" value="AAA"/>
    <property type="match status" value="1"/>
</dbReference>
<dbReference type="PRINTS" id="PR00038">
    <property type="entry name" value="HTHLUXR"/>
</dbReference>
<evidence type="ECO:0000256" key="2">
    <source>
        <dbReference type="ARBA" id="ARBA00022840"/>
    </source>
</evidence>
<dbReference type="InterPro" id="IPR003593">
    <property type="entry name" value="AAA+_ATPase"/>
</dbReference>
<dbReference type="Pfam" id="PF00196">
    <property type="entry name" value="GerE"/>
    <property type="match status" value="1"/>
</dbReference>
<evidence type="ECO:0000259" key="4">
    <source>
        <dbReference type="PROSITE" id="PS50043"/>
    </source>
</evidence>
<dbReference type="InterPro" id="IPR000792">
    <property type="entry name" value="Tscrpt_reg_LuxR_C"/>
</dbReference>
<dbReference type="SMART" id="SM00421">
    <property type="entry name" value="HTH_LUXR"/>
    <property type="match status" value="1"/>
</dbReference>
<dbReference type="Gene3D" id="1.10.10.10">
    <property type="entry name" value="Winged helix-like DNA-binding domain superfamily/Winged helix DNA-binding domain"/>
    <property type="match status" value="1"/>
</dbReference>
<proteinExistence type="predicted"/>
<dbReference type="Pfam" id="PF13191">
    <property type="entry name" value="AAA_16"/>
    <property type="match status" value="1"/>
</dbReference>
<dbReference type="PROSITE" id="PS50043">
    <property type="entry name" value="HTH_LUXR_2"/>
    <property type="match status" value="1"/>
</dbReference>
<dbReference type="GO" id="GO:0005524">
    <property type="term" value="F:ATP binding"/>
    <property type="evidence" value="ECO:0007669"/>
    <property type="project" value="UniProtKB-KW"/>
</dbReference>
<comment type="caution">
    <text evidence="5">The sequence shown here is derived from an EMBL/GenBank/DDBJ whole genome shotgun (WGS) entry which is preliminary data.</text>
</comment>
<dbReference type="CDD" id="cd06170">
    <property type="entry name" value="LuxR_C_like"/>
    <property type="match status" value="1"/>
</dbReference>
<dbReference type="SUPFAM" id="SSF52540">
    <property type="entry name" value="P-loop containing nucleoside triphosphate hydrolases"/>
    <property type="match status" value="1"/>
</dbReference>
<dbReference type="InterPro" id="IPR027417">
    <property type="entry name" value="P-loop_NTPase"/>
</dbReference>
<keyword evidence="2" id="KW-0067">ATP-binding</keyword>
<keyword evidence="6" id="KW-1185">Reference proteome</keyword>
<reference evidence="5" key="1">
    <citation type="journal article" date="2014" name="Int. J. Syst. Evol. Microbiol.">
        <title>Complete genome sequence of Corynebacterium casei LMG S-19264T (=DSM 44701T), isolated from a smear-ripened cheese.</title>
        <authorList>
            <consortium name="US DOE Joint Genome Institute (JGI-PGF)"/>
            <person name="Walter F."/>
            <person name="Albersmeier A."/>
            <person name="Kalinowski J."/>
            <person name="Ruckert C."/>
        </authorList>
    </citation>
    <scope>NUCLEOTIDE SEQUENCE</scope>
    <source>
        <strain evidence="5">CGMCC 4.7201</strain>
    </source>
</reference>
<evidence type="ECO:0000256" key="3">
    <source>
        <dbReference type="SAM" id="MobiDB-lite"/>
    </source>
</evidence>
<dbReference type="EMBL" id="BMMS01000035">
    <property type="protein sequence ID" value="GGO97785.1"/>
    <property type="molecule type" value="Genomic_DNA"/>
</dbReference>
<reference evidence="5" key="2">
    <citation type="submission" date="2020-09" db="EMBL/GenBank/DDBJ databases">
        <authorList>
            <person name="Sun Q."/>
            <person name="Zhou Y."/>
        </authorList>
    </citation>
    <scope>NUCLEOTIDE SEQUENCE</scope>
    <source>
        <strain evidence="5">CGMCC 4.7201</strain>
    </source>
</reference>
<dbReference type="InterPro" id="IPR016032">
    <property type="entry name" value="Sig_transdc_resp-reg_C-effctor"/>
</dbReference>
<dbReference type="GO" id="GO:0004016">
    <property type="term" value="F:adenylate cyclase activity"/>
    <property type="evidence" value="ECO:0007669"/>
    <property type="project" value="TreeGrafter"/>
</dbReference>
<dbReference type="SUPFAM" id="SSF46894">
    <property type="entry name" value="C-terminal effector domain of the bipartite response regulators"/>
    <property type="match status" value="1"/>
</dbReference>
<gene>
    <name evidence="5" type="ORF">GCM10012280_60390</name>
</gene>
<dbReference type="Proteomes" id="UP000641932">
    <property type="component" value="Unassembled WGS sequence"/>
</dbReference>
<evidence type="ECO:0000256" key="1">
    <source>
        <dbReference type="ARBA" id="ARBA00022741"/>
    </source>
</evidence>
<dbReference type="PANTHER" id="PTHR16305">
    <property type="entry name" value="TESTICULAR SOLUBLE ADENYLYL CYCLASE"/>
    <property type="match status" value="1"/>
</dbReference>
<dbReference type="InterPro" id="IPR036388">
    <property type="entry name" value="WH-like_DNA-bd_sf"/>
</dbReference>
<dbReference type="RefSeq" id="WP_189135012.1">
    <property type="nucleotide sequence ID" value="NZ_BMMS01000035.1"/>
</dbReference>
<sequence length="963" mass="103357">MLLQRQSELNLAAAALRRTAGGQGASLLISGPPGIGKSSLLSEIGELCVRRDVLVLRAHAAPMEQDFTFGVIRQMLEPALMLASCGQLHGWMSDAAGSALSVFRGDPSDPESGDAAVRGGLLSLTRNMSEDRVLVLLVDDLHWADEASLSWLDQLVRQLPRSRMLLVCTLCEGEPSAEQPAVRRITARVDSTLLPAPLDPLATRSLLRRSFARPVEPEFAAEFHRISRGNPLHLMSMLHECRTRGVAPTAAEAPVVASLRPAALKRRILLSLENQQPAAVAMARALALLDDQSDRDLAGRLAGLDAVDRDESLRQLHRLDVVTGGGRLRFTHPVVRGVVQDATPSAERDRLHLRAAELLQAQGRPAEQVASHLLSATAHLGTWAVSALRSAADTALRRGAPQTAARYLRRALLDRPPHDVARARLLVELATAERSFALSIAVRRISQAIPLLPSAQERAEAVTKLTPVAFAETLLPVDGLIRQVAEDLGPLEGLRGTKRELALRLEARLRSASTWDPEQLSGAVPRLEELGPHPDLSGSAGRELLAALLHSATITIGVPAERVARLAHRILEHEPASSAHVHTALPYVVSSLVAADSVDGVLPWLETALTEAVRQGGRVEQSIVLSEQAVVLLAQGRIEKARTQALKAAAVVGSEEPTTASAIVLALTALHTRELSLVDELVSTPRSWQHNRYLSAVLTMIRGAEAAMRQDHPTALEYFLDTRHDMERAGWRNPAQLPWASWAVPSLLELGERRRADQLSRQELEMARSWGAPSAVGQALVLRGKVVGGAVGITLLREAVEVLEGSANRFALSKALLCLGERLMPRATVESVAALRRSYELAVECGVLWISSRAGALLGSAAPSAVPTQLTSAERKVAEMAVSGLTNQAIADALGVSRRAVEKHLTNCYRKMSTTGRAGLASALENDRGKGGAVRLGQSPPHEEGHPVGPSGYAAVSQLHGEE</sequence>
<dbReference type="InterPro" id="IPR041664">
    <property type="entry name" value="AAA_16"/>
</dbReference>
<name>A0A917ZWF1_9ACTN</name>